<evidence type="ECO:0000256" key="2">
    <source>
        <dbReference type="ARBA" id="ARBA00010687"/>
    </source>
</evidence>
<protein>
    <recommendedName>
        <fullName evidence="3 6">Arabinogalactan endo-beta-1,4-galactanase</fullName>
        <ecNumber evidence="3 6">3.2.1.89</ecNumber>
    </recommendedName>
</protein>
<gene>
    <name evidence="7" type="ORF">BD626DRAFT_400082</name>
</gene>
<dbReference type="InterPro" id="IPR011683">
    <property type="entry name" value="Glyco_hydro_53"/>
</dbReference>
<dbReference type="GO" id="GO:0015926">
    <property type="term" value="F:glucosidase activity"/>
    <property type="evidence" value="ECO:0007669"/>
    <property type="project" value="InterPro"/>
</dbReference>
<feature type="signal peptide" evidence="6">
    <location>
        <begin position="1"/>
        <end position="22"/>
    </location>
</feature>
<comment type="similarity">
    <text evidence="2 6">Belongs to the glycosyl hydrolase 53 family.</text>
</comment>
<dbReference type="EC" id="3.2.1.89" evidence="3 6"/>
<evidence type="ECO:0000256" key="4">
    <source>
        <dbReference type="ARBA" id="ARBA00022801"/>
    </source>
</evidence>
<sequence>MSLGFFTRSAVALSIACRLAGALTYHGADFSSLIKLESDGQTYRDGGSTTAFETILANHGTNLARIRIWTSDSYDEYSLTYGLDLAKRAAAAGMAIMVDLHYSDTWADPGKQATPSAWATDLDSLNRYIYDYTKDVVTQFANQGTPAEFIQIGNEINSGMLFPAGQISSNGYNGLSQLLHSAAAGVRDASSTTKTIVHLANGWDKSAMSSFYSQVLDYQGALTADDIDVMGFSFYPFYNTKATLANLRSSLSSIHSTYGKPIMVVETDWPTQCSGVDMSEPSIPISAAGQESWVSSIREVLEDVGGTGIVYWEPGWIGNAGLGSACNDNLLVDYTTNNVKASIDMFAHDM</sequence>
<accession>A0A550CJA4</accession>
<evidence type="ECO:0000256" key="6">
    <source>
        <dbReference type="RuleBase" id="RU361192"/>
    </source>
</evidence>
<organism evidence="7 8">
    <name type="scientific">Schizophyllum amplum</name>
    <dbReference type="NCBI Taxonomy" id="97359"/>
    <lineage>
        <taxon>Eukaryota</taxon>
        <taxon>Fungi</taxon>
        <taxon>Dikarya</taxon>
        <taxon>Basidiomycota</taxon>
        <taxon>Agaricomycotina</taxon>
        <taxon>Agaricomycetes</taxon>
        <taxon>Agaricomycetidae</taxon>
        <taxon>Agaricales</taxon>
        <taxon>Schizophyllaceae</taxon>
        <taxon>Schizophyllum</taxon>
    </lineage>
</organism>
<dbReference type="Gene3D" id="3.20.20.80">
    <property type="entry name" value="Glycosidases"/>
    <property type="match status" value="1"/>
</dbReference>
<evidence type="ECO:0000313" key="8">
    <source>
        <dbReference type="Proteomes" id="UP000320762"/>
    </source>
</evidence>
<reference evidence="7 8" key="1">
    <citation type="journal article" date="2019" name="New Phytol.">
        <title>Comparative genomics reveals unique wood-decay strategies and fruiting body development in the Schizophyllaceae.</title>
        <authorList>
            <person name="Almasi E."/>
            <person name="Sahu N."/>
            <person name="Krizsan K."/>
            <person name="Balint B."/>
            <person name="Kovacs G.M."/>
            <person name="Kiss B."/>
            <person name="Cseklye J."/>
            <person name="Drula E."/>
            <person name="Henrissat B."/>
            <person name="Nagy I."/>
            <person name="Chovatia M."/>
            <person name="Adam C."/>
            <person name="LaButti K."/>
            <person name="Lipzen A."/>
            <person name="Riley R."/>
            <person name="Grigoriev I.V."/>
            <person name="Nagy L.G."/>
        </authorList>
    </citation>
    <scope>NUCLEOTIDE SEQUENCE [LARGE SCALE GENOMIC DNA]</scope>
    <source>
        <strain evidence="7 8">NL-1724</strain>
    </source>
</reference>
<keyword evidence="6" id="KW-0732">Signal</keyword>
<dbReference type="GO" id="GO:0045490">
    <property type="term" value="P:pectin catabolic process"/>
    <property type="evidence" value="ECO:0007669"/>
    <property type="project" value="TreeGrafter"/>
</dbReference>
<evidence type="ECO:0000256" key="3">
    <source>
        <dbReference type="ARBA" id="ARBA00012556"/>
    </source>
</evidence>
<dbReference type="Proteomes" id="UP000320762">
    <property type="component" value="Unassembled WGS sequence"/>
</dbReference>
<keyword evidence="8" id="KW-1185">Reference proteome</keyword>
<dbReference type="InterPro" id="IPR017853">
    <property type="entry name" value="GH"/>
</dbReference>
<proteinExistence type="inferred from homology"/>
<dbReference type="GO" id="GO:0031218">
    <property type="term" value="F:arabinogalactan endo-1,4-beta-galactosidase activity"/>
    <property type="evidence" value="ECO:0007669"/>
    <property type="project" value="UniProtKB-EC"/>
</dbReference>
<dbReference type="STRING" id="97359.A0A550CJA4"/>
<dbReference type="Pfam" id="PF07745">
    <property type="entry name" value="Glyco_hydro_53"/>
    <property type="match status" value="1"/>
</dbReference>
<evidence type="ECO:0000256" key="1">
    <source>
        <dbReference type="ARBA" id="ARBA00001695"/>
    </source>
</evidence>
<name>A0A550CJA4_9AGAR</name>
<evidence type="ECO:0000313" key="7">
    <source>
        <dbReference type="EMBL" id="TRM64900.1"/>
    </source>
</evidence>
<dbReference type="SUPFAM" id="SSF51445">
    <property type="entry name" value="(Trans)glycosidases"/>
    <property type="match status" value="1"/>
</dbReference>
<dbReference type="PANTHER" id="PTHR34983">
    <property type="entry name" value="ARABINOGALACTAN ENDO-BETA-1,4-GALACTANASE A"/>
    <property type="match status" value="1"/>
</dbReference>
<keyword evidence="5 6" id="KW-0326">Glycosidase</keyword>
<comment type="catalytic activity">
    <reaction evidence="1 6">
        <text>The enzyme specifically hydrolyzes (1-&gt;4)-beta-D-galactosidic linkages in type I arabinogalactans.</text>
        <dbReference type="EC" id="3.2.1.89"/>
    </reaction>
</comment>
<comment type="caution">
    <text evidence="7">The sequence shown here is derived from an EMBL/GenBank/DDBJ whole genome shotgun (WGS) entry which is preliminary data.</text>
</comment>
<dbReference type="PANTHER" id="PTHR34983:SF1">
    <property type="entry name" value="ARABINOGALACTAN ENDO-BETA-1,4-GALACTANASE A"/>
    <property type="match status" value="1"/>
</dbReference>
<dbReference type="AlphaFoldDB" id="A0A550CJA4"/>
<dbReference type="OrthoDB" id="110914at2759"/>
<keyword evidence="4 6" id="KW-0378">Hydrolase</keyword>
<evidence type="ECO:0000256" key="5">
    <source>
        <dbReference type="ARBA" id="ARBA00023295"/>
    </source>
</evidence>
<dbReference type="EMBL" id="VDMD01000006">
    <property type="protein sequence ID" value="TRM64900.1"/>
    <property type="molecule type" value="Genomic_DNA"/>
</dbReference>
<feature type="chain" id="PRO_5022248482" description="Arabinogalactan endo-beta-1,4-galactanase" evidence="6">
    <location>
        <begin position="23"/>
        <end position="350"/>
    </location>
</feature>